<evidence type="ECO:0000313" key="3">
    <source>
        <dbReference type="Proteomes" id="UP000236738"/>
    </source>
</evidence>
<dbReference type="OrthoDB" id="672063at2"/>
<dbReference type="AlphaFoldDB" id="A0A1H5U7F4"/>
<protein>
    <submittedName>
        <fullName evidence="2">Tetratricopeptide repeat-containing protein</fullName>
    </submittedName>
</protein>
<organism evidence="2 3">
    <name type="scientific">Halpernia humi</name>
    <dbReference type="NCBI Taxonomy" id="493375"/>
    <lineage>
        <taxon>Bacteria</taxon>
        <taxon>Pseudomonadati</taxon>
        <taxon>Bacteroidota</taxon>
        <taxon>Flavobacteriia</taxon>
        <taxon>Flavobacteriales</taxon>
        <taxon>Weeksellaceae</taxon>
        <taxon>Chryseobacterium group</taxon>
        <taxon>Halpernia</taxon>
    </lineage>
</organism>
<evidence type="ECO:0000256" key="1">
    <source>
        <dbReference type="SAM" id="SignalP"/>
    </source>
</evidence>
<dbReference type="Proteomes" id="UP000236738">
    <property type="component" value="Unassembled WGS sequence"/>
</dbReference>
<evidence type="ECO:0000313" key="2">
    <source>
        <dbReference type="EMBL" id="SEF70909.1"/>
    </source>
</evidence>
<sequence length="280" mass="31934">MKNFILFFTLFFTVASAQNDLVFNKSFIEAENNWVAFPKNTDGDYPYGFIYIDLQAGLTLEFGGKFKIDAAGKLINEKDSKNSSLKIRLQANNVKVAIIPKEKLLALNLDPNPDWLKSYKIDTTSSRNLFRLGYLYNEYGDCAKAATYLEKVQKIDAKFDGLKPELAFSYNCLKQFDKAIAILKDDIVENPSDDYVHKELSYAYLKNGDVLNAEKTFYKCIQNCSNQNYLGETSYNILSYYYQLKDAANFKIWLSTAKKYSAGNTDLLAAIKSLEDTFLK</sequence>
<dbReference type="EMBL" id="FNUS01000001">
    <property type="protein sequence ID" value="SEF70909.1"/>
    <property type="molecule type" value="Genomic_DNA"/>
</dbReference>
<proteinExistence type="predicted"/>
<gene>
    <name evidence="2" type="ORF">SAMN05421847_0691</name>
</gene>
<feature type="chain" id="PRO_5009285818" evidence="1">
    <location>
        <begin position="18"/>
        <end position="280"/>
    </location>
</feature>
<dbReference type="InterPro" id="IPR011990">
    <property type="entry name" value="TPR-like_helical_dom_sf"/>
</dbReference>
<dbReference type="SUPFAM" id="SSF48452">
    <property type="entry name" value="TPR-like"/>
    <property type="match status" value="1"/>
</dbReference>
<keyword evidence="3" id="KW-1185">Reference proteome</keyword>
<dbReference type="Gene3D" id="1.25.40.10">
    <property type="entry name" value="Tetratricopeptide repeat domain"/>
    <property type="match status" value="1"/>
</dbReference>
<accession>A0A1H5U7F4</accession>
<keyword evidence="1" id="KW-0732">Signal</keyword>
<name>A0A1H5U7F4_9FLAO</name>
<reference evidence="3" key="1">
    <citation type="submission" date="2016-10" db="EMBL/GenBank/DDBJ databases">
        <authorList>
            <person name="Varghese N."/>
            <person name="Submissions S."/>
        </authorList>
    </citation>
    <scope>NUCLEOTIDE SEQUENCE [LARGE SCALE GENOMIC DNA]</scope>
    <source>
        <strain evidence="3">DSM 21580</strain>
    </source>
</reference>
<dbReference type="RefSeq" id="WP_103912693.1">
    <property type="nucleotide sequence ID" value="NZ_FNUS01000001.1"/>
</dbReference>
<feature type="signal peptide" evidence="1">
    <location>
        <begin position="1"/>
        <end position="17"/>
    </location>
</feature>